<dbReference type="GO" id="GO:0046872">
    <property type="term" value="F:metal ion binding"/>
    <property type="evidence" value="ECO:0007669"/>
    <property type="project" value="UniProtKB-UniRule"/>
</dbReference>
<keyword evidence="11 13" id="KW-0408">Iron</keyword>
<dbReference type="PANTHER" id="PTHR30365">
    <property type="entry name" value="CYTOCHROME D UBIQUINOL OXIDASE"/>
    <property type="match status" value="1"/>
</dbReference>
<evidence type="ECO:0000256" key="5">
    <source>
        <dbReference type="ARBA" id="ARBA00022519"/>
    </source>
</evidence>
<feature type="transmembrane region" description="Helical" evidence="13">
    <location>
        <begin position="94"/>
        <end position="117"/>
    </location>
</feature>
<feature type="transmembrane region" description="Helical" evidence="13">
    <location>
        <begin position="324"/>
        <end position="344"/>
    </location>
</feature>
<feature type="transmembrane region" description="Helical" evidence="13">
    <location>
        <begin position="53"/>
        <end position="74"/>
    </location>
</feature>
<evidence type="ECO:0000256" key="9">
    <source>
        <dbReference type="ARBA" id="ARBA00022982"/>
    </source>
</evidence>
<keyword evidence="9 13" id="KW-0249">Electron transport</keyword>
<dbReference type="GO" id="GO:0020037">
    <property type="term" value="F:heme binding"/>
    <property type="evidence" value="ECO:0007669"/>
    <property type="project" value="TreeGrafter"/>
</dbReference>
<evidence type="ECO:0000256" key="2">
    <source>
        <dbReference type="ARBA" id="ARBA00009819"/>
    </source>
</evidence>
<evidence type="ECO:0000256" key="4">
    <source>
        <dbReference type="ARBA" id="ARBA00022475"/>
    </source>
</evidence>
<evidence type="ECO:0000256" key="1">
    <source>
        <dbReference type="ARBA" id="ARBA00004429"/>
    </source>
</evidence>
<evidence type="ECO:0000256" key="11">
    <source>
        <dbReference type="ARBA" id="ARBA00023004"/>
    </source>
</evidence>
<comment type="subcellular location">
    <subcellularLocation>
        <location evidence="1">Cell inner membrane</location>
        <topology evidence="1">Multi-pass membrane protein</topology>
    </subcellularLocation>
</comment>
<evidence type="ECO:0000313" key="14">
    <source>
        <dbReference type="EMBL" id="SDL99007.1"/>
    </source>
</evidence>
<reference evidence="14 15" key="1">
    <citation type="submission" date="2016-10" db="EMBL/GenBank/DDBJ databases">
        <authorList>
            <person name="de Groot N.N."/>
        </authorList>
    </citation>
    <scope>NUCLEOTIDE SEQUENCE [LARGE SCALE GENOMIC DNA]</scope>
    <source>
        <strain evidence="14 15">DSM 25186</strain>
    </source>
</reference>
<keyword evidence="7 13" id="KW-0812">Transmembrane</keyword>
<dbReference type="OrthoDB" id="9807042at2"/>
<dbReference type="InterPro" id="IPR002585">
    <property type="entry name" value="Cyt-d_ubiquinol_oxidase_su_1"/>
</dbReference>
<dbReference type="EMBL" id="FNFO01000009">
    <property type="protein sequence ID" value="SDL99007.1"/>
    <property type="molecule type" value="Genomic_DNA"/>
</dbReference>
<evidence type="ECO:0000313" key="15">
    <source>
        <dbReference type="Proteomes" id="UP000198510"/>
    </source>
</evidence>
<dbReference type="GO" id="GO:0016682">
    <property type="term" value="F:oxidoreductase activity, acting on diphenols and related substances as donors, oxygen as acceptor"/>
    <property type="evidence" value="ECO:0007669"/>
    <property type="project" value="TreeGrafter"/>
</dbReference>
<feature type="transmembrane region" description="Helical" evidence="13">
    <location>
        <begin position="356"/>
        <end position="377"/>
    </location>
</feature>
<organism evidence="14 15">
    <name type="scientific">Catalinimonas alkaloidigena</name>
    <dbReference type="NCBI Taxonomy" id="1075417"/>
    <lineage>
        <taxon>Bacteria</taxon>
        <taxon>Pseudomonadati</taxon>
        <taxon>Bacteroidota</taxon>
        <taxon>Cytophagia</taxon>
        <taxon>Cytophagales</taxon>
        <taxon>Catalimonadaceae</taxon>
        <taxon>Catalinimonas</taxon>
    </lineage>
</organism>
<dbReference type="Pfam" id="PF01654">
    <property type="entry name" value="Cyt_bd_oxida_I"/>
    <property type="match status" value="1"/>
</dbReference>
<keyword evidence="3 13" id="KW-0813">Transport</keyword>
<evidence type="ECO:0000256" key="6">
    <source>
        <dbReference type="ARBA" id="ARBA00022617"/>
    </source>
</evidence>
<dbReference type="AlphaFoldDB" id="A0A1G9PLB5"/>
<feature type="transmembrane region" description="Helical" evidence="13">
    <location>
        <begin position="185"/>
        <end position="209"/>
    </location>
</feature>
<dbReference type="GO" id="GO:0005886">
    <property type="term" value="C:plasma membrane"/>
    <property type="evidence" value="ECO:0007669"/>
    <property type="project" value="UniProtKB-SubCell"/>
</dbReference>
<dbReference type="PIRSF" id="PIRSF006446">
    <property type="entry name" value="Cyt_quinol_oxidase_1"/>
    <property type="match status" value="1"/>
</dbReference>
<keyword evidence="15" id="KW-1185">Reference proteome</keyword>
<keyword evidence="8 13" id="KW-0479">Metal-binding</keyword>
<feature type="transmembrane region" description="Helical" evidence="13">
    <location>
        <begin position="20"/>
        <end position="41"/>
    </location>
</feature>
<proteinExistence type="inferred from homology"/>
<dbReference type="GO" id="GO:0009055">
    <property type="term" value="F:electron transfer activity"/>
    <property type="evidence" value="ECO:0007669"/>
    <property type="project" value="UniProtKB-UniRule"/>
</dbReference>
<evidence type="ECO:0000256" key="8">
    <source>
        <dbReference type="ARBA" id="ARBA00022723"/>
    </source>
</evidence>
<feature type="transmembrane region" description="Helical" evidence="13">
    <location>
        <begin position="124"/>
        <end position="145"/>
    </location>
</feature>
<gene>
    <name evidence="14" type="ORF">SAMN05421823_109218</name>
</gene>
<evidence type="ECO:0000256" key="3">
    <source>
        <dbReference type="ARBA" id="ARBA00022448"/>
    </source>
</evidence>
<keyword evidence="6 13" id="KW-0349">Heme</keyword>
<dbReference type="Proteomes" id="UP000198510">
    <property type="component" value="Unassembled WGS sequence"/>
</dbReference>
<dbReference type="GO" id="GO:0070069">
    <property type="term" value="C:cytochrome complex"/>
    <property type="evidence" value="ECO:0007669"/>
    <property type="project" value="UniProtKB-UniRule"/>
</dbReference>
<sequence length="473" mass="53246">MDVEFLSRLQFAFTIMFHYIFPPFSIGMGLLLVVFESFYFFTRQKVYESITRFWIKIFAANFSLGVATGIVMEFEFGTNWASYSRFVGDIFGSPLAAEGIFAFFLESGFLAILLFGWDRVKPGLHLFATCMVALGSMMSAFWIVVANSWQQTPVAYEIVQEAGYVRAVITDFWAVVFNPSSMVRFAHVLVGAFIQGAFLVLSVSAFYLIKNRHVEAAQRSFTFALIVAAVASLVQPLIGHDHAKVVAEHQPAKLAAYEGLYETEKSAPLYLLGWTDAEERKTVGIAIPGMLSFLVHGDFTTEIAGLDQVPREDWPPVQAVFQTYHAMVALGMLFIGLTLLTLYFRWRSTLFDKQRWLLRLYIPAVVLPVLANELGWVSAERGRQPWIVQGLLRTEEGLSKAVSAPEVLTSLILFGIVYVLLFFVWTYVLNREIQHGPAAHDDHLESGYTQKGERIGAVEHYVGKKGRHSHDET</sequence>
<evidence type="ECO:0000256" key="10">
    <source>
        <dbReference type="ARBA" id="ARBA00022989"/>
    </source>
</evidence>
<evidence type="ECO:0000256" key="7">
    <source>
        <dbReference type="ARBA" id="ARBA00022692"/>
    </source>
</evidence>
<dbReference type="GO" id="GO:0019646">
    <property type="term" value="P:aerobic electron transport chain"/>
    <property type="evidence" value="ECO:0007669"/>
    <property type="project" value="InterPro"/>
</dbReference>
<feature type="transmembrane region" description="Helical" evidence="13">
    <location>
        <begin position="407"/>
        <end position="428"/>
    </location>
</feature>
<dbReference type="RefSeq" id="WP_089685805.1">
    <property type="nucleotide sequence ID" value="NZ_FNFO01000009.1"/>
</dbReference>
<feature type="transmembrane region" description="Helical" evidence="13">
    <location>
        <begin position="221"/>
        <end position="238"/>
    </location>
</feature>
<dbReference type="STRING" id="1075417.SAMN05421823_109218"/>
<dbReference type="PANTHER" id="PTHR30365:SF0">
    <property type="entry name" value="CYTOCHROME BD-I UBIQUINOL OXIDASE SUBUNIT 1"/>
    <property type="match status" value="1"/>
</dbReference>
<accession>A0A1G9PLB5</accession>
<protein>
    <submittedName>
        <fullName evidence="14">Cytochrome d ubiquinol oxidase subunit I</fullName>
    </submittedName>
</protein>
<evidence type="ECO:0000256" key="12">
    <source>
        <dbReference type="ARBA" id="ARBA00023136"/>
    </source>
</evidence>
<keyword evidence="5" id="KW-0997">Cell inner membrane</keyword>
<name>A0A1G9PLB5_9BACT</name>
<keyword evidence="12 13" id="KW-0472">Membrane</keyword>
<evidence type="ECO:0000256" key="13">
    <source>
        <dbReference type="PIRNR" id="PIRNR006446"/>
    </source>
</evidence>
<comment type="similarity">
    <text evidence="2 13">Belongs to the cytochrome ubiquinol oxidase subunit 1 family.</text>
</comment>
<keyword evidence="10 13" id="KW-1133">Transmembrane helix</keyword>
<keyword evidence="4 13" id="KW-1003">Cell membrane</keyword>